<feature type="compositionally biased region" description="Polar residues" evidence="2">
    <location>
        <begin position="904"/>
        <end position="913"/>
    </location>
</feature>
<evidence type="ECO:0000256" key="1">
    <source>
        <dbReference type="SAM" id="Coils"/>
    </source>
</evidence>
<comment type="caution">
    <text evidence="3">The sequence shown here is derived from an EMBL/GenBank/DDBJ whole genome shotgun (WGS) entry which is preliminary data.</text>
</comment>
<proteinExistence type="predicted"/>
<dbReference type="PANTHER" id="PTHR48125">
    <property type="entry name" value="LP07818P1"/>
    <property type="match status" value="1"/>
</dbReference>
<feature type="compositionally biased region" description="Low complexity" evidence="2">
    <location>
        <begin position="168"/>
        <end position="187"/>
    </location>
</feature>
<gene>
    <name evidence="3" type="ORF">Agabi119p4_10776</name>
</gene>
<dbReference type="AlphaFoldDB" id="A0A8H7C155"/>
<feature type="compositionally biased region" description="Low complexity" evidence="2">
    <location>
        <begin position="141"/>
        <end position="160"/>
    </location>
</feature>
<name>A0A8H7C155_AGABI</name>
<feature type="coiled-coil region" evidence="1">
    <location>
        <begin position="1078"/>
        <end position="1137"/>
    </location>
</feature>
<evidence type="ECO:0000256" key="2">
    <source>
        <dbReference type="SAM" id="MobiDB-lite"/>
    </source>
</evidence>
<organism evidence="3 4">
    <name type="scientific">Agaricus bisporus var. burnettii</name>
    <dbReference type="NCBI Taxonomy" id="192524"/>
    <lineage>
        <taxon>Eukaryota</taxon>
        <taxon>Fungi</taxon>
        <taxon>Dikarya</taxon>
        <taxon>Basidiomycota</taxon>
        <taxon>Agaricomycotina</taxon>
        <taxon>Agaricomycetes</taxon>
        <taxon>Agaricomycetidae</taxon>
        <taxon>Agaricales</taxon>
        <taxon>Agaricineae</taxon>
        <taxon>Agaricaceae</taxon>
        <taxon>Agaricus</taxon>
    </lineage>
</organism>
<feature type="compositionally biased region" description="Polar residues" evidence="2">
    <location>
        <begin position="566"/>
        <end position="584"/>
    </location>
</feature>
<feature type="compositionally biased region" description="Pro residues" evidence="2">
    <location>
        <begin position="424"/>
        <end position="433"/>
    </location>
</feature>
<feature type="compositionally biased region" description="Polar residues" evidence="2">
    <location>
        <begin position="476"/>
        <end position="487"/>
    </location>
</feature>
<feature type="region of interest" description="Disordered" evidence="2">
    <location>
        <begin position="1"/>
        <end position="21"/>
    </location>
</feature>
<feature type="coiled-coil region" evidence="1">
    <location>
        <begin position="915"/>
        <end position="1019"/>
    </location>
</feature>
<feature type="compositionally biased region" description="Low complexity" evidence="2">
    <location>
        <begin position="252"/>
        <end position="269"/>
    </location>
</feature>
<feature type="compositionally biased region" description="Polar residues" evidence="2">
    <location>
        <begin position="862"/>
        <end position="873"/>
    </location>
</feature>
<feature type="compositionally biased region" description="Polar residues" evidence="2">
    <location>
        <begin position="614"/>
        <end position="639"/>
    </location>
</feature>
<accession>A0A8H7C155</accession>
<feature type="compositionally biased region" description="Low complexity" evidence="2">
    <location>
        <begin position="363"/>
        <end position="377"/>
    </location>
</feature>
<feature type="compositionally biased region" description="Low complexity" evidence="2">
    <location>
        <begin position="97"/>
        <end position="129"/>
    </location>
</feature>
<reference evidence="3 4" key="1">
    <citation type="journal article" name="Sci. Rep.">
        <title>Telomere-to-telomere assembled and centromere annotated genomes of the two main subspecies of the button mushroom Agaricus bisporus reveal especially polymorphic chromosome ends.</title>
        <authorList>
            <person name="Sonnenberg A.S.M."/>
            <person name="Sedaghat-Telgerd N."/>
            <person name="Lavrijssen B."/>
            <person name="Ohm R.A."/>
            <person name="Hendrickx P.M."/>
            <person name="Scholtmeijer K."/>
            <person name="Baars J.J.P."/>
            <person name="van Peer A."/>
        </authorList>
    </citation>
    <scope>NUCLEOTIDE SEQUENCE [LARGE SCALE GENOMIC DNA]</scope>
    <source>
        <strain evidence="3 4">H119_p4</strain>
    </source>
</reference>
<feature type="compositionally biased region" description="Basic and acidic residues" evidence="2">
    <location>
        <begin position="191"/>
        <end position="202"/>
    </location>
</feature>
<feature type="compositionally biased region" description="Low complexity" evidence="2">
    <location>
        <begin position="444"/>
        <end position="454"/>
    </location>
</feature>
<feature type="region of interest" description="Disordered" evidence="2">
    <location>
        <begin position="80"/>
        <end position="646"/>
    </location>
</feature>
<feature type="region of interest" description="Disordered" evidence="2">
    <location>
        <begin position="679"/>
        <end position="791"/>
    </location>
</feature>
<evidence type="ECO:0000313" key="4">
    <source>
        <dbReference type="Proteomes" id="UP000629468"/>
    </source>
</evidence>
<protein>
    <recommendedName>
        <fullName evidence="5">Chromo domain-containing protein</fullName>
    </recommendedName>
</protein>
<evidence type="ECO:0008006" key="5">
    <source>
        <dbReference type="Google" id="ProtNLM"/>
    </source>
</evidence>
<dbReference type="PANTHER" id="PTHR48125:SF12">
    <property type="entry name" value="AT HOOK TRANSCRIPTION FACTOR FAMILY-RELATED"/>
    <property type="match status" value="1"/>
</dbReference>
<feature type="region of interest" description="Disordered" evidence="2">
    <location>
        <begin position="817"/>
        <end position="913"/>
    </location>
</feature>
<keyword evidence="1" id="KW-0175">Coiled coil</keyword>
<feature type="compositionally biased region" description="Basic residues" evidence="2">
    <location>
        <begin position="80"/>
        <end position="92"/>
    </location>
</feature>
<sequence>MARASDNDEEPDVSSLETHFVAREDDEETLWDVREIIAEKGKMYQVLWEGVDPQTNKPWPPDWVPKEDCTDPLVLAWKRKKAAKKAERKRGRNSIQSRASATSKASADSSATVTRTTATASTKSKAFAAGLKRKHGEDSRSTSSRVSRHSIAPESESSAPPKKRQKVASKSPSVATRSSSSRATSGRRNGRTVDQEPVREEAESSEDEQEIIAHLRQSKRNPQPSRPSVMDHVFSSDEEPPRPEPRPKHAQKATSSTTATRKAAGAAPKLSPPVSKTSRIHTIITLDETEHEASSSRVSNKPHGRALKKLSPMQSDLSDDTSPPKPPRRVKPKQLRAEVPGLSPPQKSPASARNVKRAAIQKPSTPVSPSSSSASPSQALHDAPPSPFLPTTLPKAKDTAYATKDTRRNDDEDSALEYVELPLPSLPGSPRTPPSAQNPRKRSLSPQLQSQPASASPPPAPASLRLSRRSKSPQLASPQVQESQFVSETEGEESQHSRRRFNPTSPVLLRSPSKNSFTSRMKPRTPGSKKNIPDQDLITSPLPFNDDGDRNSKLRPPKKLRPIPQISPSKFLTLPSSTIESANSPAARDKHDDSIEQFESPNKSASFRKGGKDVSTTTNGTISQEIPDSTGESGRSNDGSLPVPSAATNVIDKGVAMADAAKKAKFNGPSTLARVALGTIIENEKERQRLRSVSRASDYESGEEGTEKEKDENEEQEGSQQEEKGAPSTLEEFADSFLDYDAGVGQDMIMSQEQTQDQDEPAQTEETGNAVNGEQQAKALEKQEEEESTQDMLAEMQQQQQVLQLLERAVPDVNKGWVHPAEPLTISSQSPLSGDEEMVDADVSLEVAPPKSSGPIIDSLLDSASQPQPASQRTPDKGALHSVEQTQEIPPTISPTRPGPEYLFSSSSQSQDPQLEAAMNLLNKKSEEISRLESLLVATQTTAQSLQVENATLKSLCDARENQASILSESLESLEAKISYAENNAEIFRRQYLEASRYASEVLAENNKLQERSEVAESQVSSAINGIRTMFERRVQELEKEAAYHKQLATFVMEQTKRTGDEEIRKRAAEHPELEMRYKELESRLEGAGGMIDTLERLITMRDKDVADLRKEKREEKERMEREMETLREEVEELRRSGYIVHGEHHRLPTPTRTWGGIDALPVTEMEPKSTALRDLRAVTSTLANGDMAISPEPEMETESPRPRENAPGDIVVYRCLWRKDGSDRCDAMFLTREELGRHLEICGHLQ</sequence>
<dbReference type="EMBL" id="JABXXO010000015">
    <property type="protein sequence ID" value="KAF7760100.1"/>
    <property type="molecule type" value="Genomic_DNA"/>
</dbReference>
<evidence type="ECO:0000313" key="3">
    <source>
        <dbReference type="EMBL" id="KAF7760100.1"/>
    </source>
</evidence>
<feature type="compositionally biased region" description="Polar residues" evidence="2">
    <location>
        <begin position="764"/>
        <end position="773"/>
    </location>
</feature>
<dbReference type="Proteomes" id="UP000629468">
    <property type="component" value="Unassembled WGS sequence"/>
</dbReference>